<name>A0A6J6YEK7_9ZZZZ</name>
<dbReference type="PANTHER" id="PTHR36142:SF2">
    <property type="entry name" value="METALLO-HYDROLASE_OXIDOREDUCTASE SUPERFAMILY PROTEIN"/>
    <property type="match status" value="1"/>
</dbReference>
<proteinExistence type="predicted"/>
<sequence length="262" mass="28205">MMLLRRLDDYQSWQISYAGTSILVDPWLTPEPIRGAFDRQHPAGFTSLRDLQLESGSIGAIVLCTSVNDHLRAETLKLMSDVPVHGNLKAAKAARAAGCTSTHAHQIGETFTVASTEGGEIRVTVTQTGLPLGLIAVGFLFEAFDDEQNSAGRVWIEPHQPTKATAESLGTIDVAVLPTQSVVAVVLPVTAGPKKSAQAAKLANARALVATATQPQRDMKLWQKALYYVNGSNAHAHNQLVGTNTQFIELRTGDWLDVKSGR</sequence>
<organism evidence="3">
    <name type="scientific">freshwater metagenome</name>
    <dbReference type="NCBI Taxonomy" id="449393"/>
    <lineage>
        <taxon>unclassified sequences</taxon>
        <taxon>metagenomes</taxon>
        <taxon>ecological metagenomes</taxon>
    </lineage>
</organism>
<dbReference type="AlphaFoldDB" id="A0A6J6YEK7"/>
<dbReference type="EMBL" id="CAEZZP010000041">
    <property type="protein sequence ID" value="CAB4770957.1"/>
    <property type="molecule type" value="Genomic_DNA"/>
</dbReference>
<accession>A0A6J6YEK7</accession>
<dbReference type="InterPro" id="IPR036866">
    <property type="entry name" value="RibonucZ/Hydroxyglut_hydro"/>
</dbReference>
<dbReference type="EMBL" id="CAFBLJ010000099">
    <property type="protein sequence ID" value="CAB4879379.1"/>
    <property type="molecule type" value="Genomic_DNA"/>
</dbReference>
<evidence type="ECO:0000313" key="2">
    <source>
        <dbReference type="EMBL" id="CAB4770957.1"/>
    </source>
</evidence>
<protein>
    <submittedName>
        <fullName evidence="3">Unannotated protein</fullName>
    </submittedName>
</protein>
<dbReference type="EMBL" id="CAFBMF010000023">
    <property type="protein sequence ID" value="CAB4893655.1"/>
    <property type="molecule type" value="Genomic_DNA"/>
</dbReference>
<evidence type="ECO:0000313" key="1">
    <source>
        <dbReference type="EMBL" id="CAB4717008.1"/>
    </source>
</evidence>
<gene>
    <name evidence="1" type="ORF">UFOPK2658_00759</name>
    <name evidence="2" type="ORF">UFOPK2880_00816</name>
    <name evidence="3" type="ORF">UFOPK3004_00837</name>
    <name evidence="4" type="ORF">UFOPK3304_01495</name>
    <name evidence="5" type="ORF">UFOPK3494_00542</name>
</gene>
<evidence type="ECO:0000313" key="5">
    <source>
        <dbReference type="EMBL" id="CAB4893655.1"/>
    </source>
</evidence>
<dbReference type="Pfam" id="PF13483">
    <property type="entry name" value="Lactamase_B_3"/>
    <property type="match status" value="1"/>
</dbReference>
<dbReference type="Gene3D" id="3.60.15.10">
    <property type="entry name" value="Ribonuclease Z/Hydroxyacylglutathione hydrolase-like"/>
    <property type="match status" value="1"/>
</dbReference>
<dbReference type="EMBL" id="CAFAAL010000061">
    <property type="protein sequence ID" value="CAB4804037.1"/>
    <property type="molecule type" value="Genomic_DNA"/>
</dbReference>
<reference evidence="3" key="1">
    <citation type="submission" date="2020-05" db="EMBL/GenBank/DDBJ databases">
        <authorList>
            <person name="Chiriac C."/>
            <person name="Salcher M."/>
            <person name="Ghai R."/>
            <person name="Kavagutti S V."/>
        </authorList>
    </citation>
    <scope>NUCLEOTIDE SEQUENCE</scope>
</reference>
<evidence type="ECO:0000313" key="4">
    <source>
        <dbReference type="EMBL" id="CAB4879379.1"/>
    </source>
</evidence>
<dbReference type="PANTHER" id="PTHR36142">
    <property type="entry name" value="METALLO-HYDROLASE/OXIDOREDUCTASE SUPERFAMILY PROTEIN"/>
    <property type="match status" value="1"/>
</dbReference>
<dbReference type="EMBL" id="CAEZYH010000023">
    <property type="protein sequence ID" value="CAB4717008.1"/>
    <property type="molecule type" value="Genomic_DNA"/>
</dbReference>
<evidence type="ECO:0000313" key="3">
    <source>
        <dbReference type="EMBL" id="CAB4804037.1"/>
    </source>
</evidence>